<proteinExistence type="inferred from homology"/>
<dbReference type="SUPFAM" id="SSF53067">
    <property type="entry name" value="Actin-like ATPase domain"/>
    <property type="match status" value="1"/>
</dbReference>
<evidence type="ECO:0000313" key="5">
    <source>
        <dbReference type="Proteomes" id="UP000186922"/>
    </source>
</evidence>
<evidence type="ECO:0000256" key="3">
    <source>
        <dbReference type="ARBA" id="ARBA00022840"/>
    </source>
</evidence>
<keyword evidence="3" id="KW-0067">ATP-binding</keyword>
<dbReference type="Pfam" id="PF00012">
    <property type="entry name" value="HSP70"/>
    <property type="match status" value="1"/>
</dbReference>
<dbReference type="EMBL" id="BDGG01000011">
    <property type="protein sequence ID" value="GAV05010.1"/>
    <property type="molecule type" value="Genomic_DNA"/>
</dbReference>
<comment type="similarity">
    <text evidence="1">Belongs to the heat shock protein 70 family.</text>
</comment>
<dbReference type="Proteomes" id="UP000186922">
    <property type="component" value="Unassembled WGS sequence"/>
</dbReference>
<dbReference type="Gene3D" id="3.30.420.40">
    <property type="match status" value="2"/>
</dbReference>
<protein>
    <submittedName>
        <fullName evidence="4">HSP70-4</fullName>
    </submittedName>
</protein>
<dbReference type="PANTHER" id="PTHR19375">
    <property type="entry name" value="HEAT SHOCK PROTEIN 70KDA"/>
    <property type="match status" value="1"/>
</dbReference>
<keyword evidence="2" id="KW-0547">Nucleotide-binding</keyword>
<comment type="caution">
    <text evidence="4">The sequence shown here is derived from an EMBL/GenBank/DDBJ whole genome shotgun (WGS) entry which is preliminary data.</text>
</comment>
<name>A0A1D1VU35_RAMVA</name>
<gene>
    <name evidence="4" type="primary">RvY_15201-1</name>
    <name evidence="4" type="synonym">RvY_15201.1</name>
    <name evidence="4" type="ORF">RvY_15201</name>
</gene>
<dbReference type="AlphaFoldDB" id="A0A1D1VU35"/>
<reference evidence="4 5" key="1">
    <citation type="journal article" date="2016" name="Nat. Commun.">
        <title>Extremotolerant tardigrade genome and improved radiotolerance of human cultured cells by tardigrade-unique protein.</title>
        <authorList>
            <person name="Hashimoto T."/>
            <person name="Horikawa D.D."/>
            <person name="Saito Y."/>
            <person name="Kuwahara H."/>
            <person name="Kozuka-Hata H."/>
            <person name="Shin-I T."/>
            <person name="Minakuchi Y."/>
            <person name="Ohishi K."/>
            <person name="Motoyama A."/>
            <person name="Aizu T."/>
            <person name="Enomoto A."/>
            <person name="Kondo K."/>
            <person name="Tanaka S."/>
            <person name="Hara Y."/>
            <person name="Koshikawa S."/>
            <person name="Sagara H."/>
            <person name="Miura T."/>
            <person name="Yokobori S."/>
            <person name="Miyagawa K."/>
            <person name="Suzuki Y."/>
            <person name="Kubo T."/>
            <person name="Oyama M."/>
            <person name="Kohara Y."/>
            <person name="Fujiyama A."/>
            <person name="Arakawa K."/>
            <person name="Katayama T."/>
            <person name="Toyoda A."/>
            <person name="Kunieda T."/>
        </authorList>
    </citation>
    <scope>NUCLEOTIDE SEQUENCE [LARGE SCALE GENOMIC DNA]</scope>
    <source>
        <strain evidence="4 5">YOKOZUNA-1</strain>
    </source>
</reference>
<evidence type="ECO:0000256" key="2">
    <source>
        <dbReference type="ARBA" id="ARBA00022741"/>
    </source>
</evidence>
<dbReference type="GO" id="GO:0140662">
    <property type="term" value="F:ATP-dependent protein folding chaperone"/>
    <property type="evidence" value="ECO:0007669"/>
    <property type="project" value="InterPro"/>
</dbReference>
<keyword evidence="5" id="KW-1185">Reference proteome</keyword>
<sequence>MLRISKTAKLAGWNVTGVVETPLALVLAYDVYRHEALTGNVLVCEIGETEINFSVLRYRGPYTYEILVAALQLGIGLSYLDEAVAKDVITEAKRVFGQKIQKNSDVLNTLRTEALQARRRLHHPSAESIANEKIYEVIYAKNCFEEMSFKTRLTVPMVEDLYQPFYAAITEITEQLTQSLKQGNHSTEISHIILAGGCRSVPNIRQLLLKPFPQATIHDRLDPSECAAHGASFYAHLLAVHHFKPPKNALCEFPLRAVSNHFD</sequence>
<dbReference type="Gene3D" id="3.90.640.10">
    <property type="entry name" value="Actin, Chain A, domain 4"/>
    <property type="match status" value="1"/>
</dbReference>
<dbReference type="GO" id="GO:0005524">
    <property type="term" value="F:ATP binding"/>
    <property type="evidence" value="ECO:0007669"/>
    <property type="project" value="UniProtKB-KW"/>
</dbReference>
<organism evidence="4 5">
    <name type="scientific">Ramazzottius varieornatus</name>
    <name type="common">Water bear</name>
    <name type="synonym">Tardigrade</name>
    <dbReference type="NCBI Taxonomy" id="947166"/>
    <lineage>
        <taxon>Eukaryota</taxon>
        <taxon>Metazoa</taxon>
        <taxon>Ecdysozoa</taxon>
        <taxon>Tardigrada</taxon>
        <taxon>Eutardigrada</taxon>
        <taxon>Parachela</taxon>
        <taxon>Hypsibioidea</taxon>
        <taxon>Ramazzottiidae</taxon>
        <taxon>Ramazzottius</taxon>
    </lineage>
</organism>
<evidence type="ECO:0000313" key="4">
    <source>
        <dbReference type="EMBL" id="GAV05010.1"/>
    </source>
</evidence>
<evidence type="ECO:0000256" key="1">
    <source>
        <dbReference type="ARBA" id="ARBA00007381"/>
    </source>
</evidence>
<dbReference type="InterPro" id="IPR043129">
    <property type="entry name" value="ATPase_NBD"/>
</dbReference>
<dbReference type="STRING" id="947166.A0A1D1VU35"/>
<dbReference type="InterPro" id="IPR013126">
    <property type="entry name" value="Hsp_70_fam"/>
</dbReference>
<accession>A0A1D1VU35</accession>